<keyword evidence="5 8" id="KW-0378">Hydrolase</keyword>
<dbReference type="PROSITE" id="PS00903">
    <property type="entry name" value="CYT_DCMP_DEAMINASES_1"/>
    <property type="match status" value="1"/>
</dbReference>
<evidence type="ECO:0000313" key="10">
    <source>
        <dbReference type="EMBL" id="ABG61831.1"/>
    </source>
</evidence>
<evidence type="ECO:0000256" key="5">
    <source>
        <dbReference type="ARBA" id="ARBA00022801"/>
    </source>
</evidence>
<evidence type="ECO:0000259" key="9">
    <source>
        <dbReference type="PROSITE" id="PS51747"/>
    </source>
</evidence>
<feature type="binding site" evidence="8">
    <location>
        <position position="104"/>
    </location>
    <ligand>
        <name>Zn(2+)</name>
        <dbReference type="ChEBI" id="CHEBI:29105"/>
        <note>catalytic</note>
    </ligand>
</feature>
<protein>
    <recommendedName>
        <fullName evidence="8">tRNA-specific adenosine deaminase</fullName>
        <ecNumber evidence="8">3.5.4.33</ecNumber>
    </recommendedName>
</protein>
<dbReference type="CDD" id="cd01285">
    <property type="entry name" value="nucleoside_deaminase"/>
    <property type="match status" value="1"/>
</dbReference>
<evidence type="ECO:0000256" key="4">
    <source>
        <dbReference type="ARBA" id="ARBA00022723"/>
    </source>
</evidence>
<comment type="catalytic activity">
    <reaction evidence="7 8">
        <text>adenosine(34) in tRNA + H2O + H(+) = inosine(34) in tRNA + NH4(+)</text>
        <dbReference type="Rhea" id="RHEA:43168"/>
        <dbReference type="Rhea" id="RHEA-COMP:10373"/>
        <dbReference type="Rhea" id="RHEA-COMP:10374"/>
        <dbReference type="ChEBI" id="CHEBI:15377"/>
        <dbReference type="ChEBI" id="CHEBI:15378"/>
        <dbReference type="ChEBI" id="CHEBI:28938"/>
        <dbReference type="ChEBI" id="CHEBI:74411"/>
        <dbReference type="ChEBI" id="CHEBI:82852"/>
        <dbReference type="EC" id="3.5.4.33"/>
    </reaction>
</comment>
<reference evidence="10" key="1">
    <citation type="submission" date="2006-06" db="EMBL/GenBank/DDBJ databases">
        <title>Complete sequence of chromosome of Chelativorans sp. BNC1.</title>
        <authorList>
            <consortium name="US DOE Joint Genome Institute"/>
            <person name="Copeland A."/>
            <person name="Lucas S."/>
            <person name="Lapidus A."/>
            <person name="Barry K."/>
            <person name="Detter J.C."/>
            <person name="Glavina del Rio T."/>
            <person name="Hammon N."/>
            <person name="Israni S."/>
            <person name="Dalin E."/>
            <person name="Tice H."/>
            <person name="Pitluck S."/>
            <person name="Chertkov O."/>
            <person name="Brettin T."/>
            <person name="Bruce D."/>
            <person name="Han C."/>
            <person name="Tapia R."/>
            <person name="Gilna P."/>
            <person name="Schmutz J."/>
            <person name="Larimer F."/>
            <person name="Land M."/>
            <person name="Hauser L."/>
            <person name="Kyrpides N."/>
            <person name="Mikhailova N."/>
            <person name="Richardson P."/>
        </authorList>
    </citation>
    <scope>NUCLEOTIDE SEQUENCE</scope>
    <source>
        <strain evidence="10">BNC1</strain>
    </source>
</reference>
<evidence type="ECO:0000256" key="3">
    <source>
        <dbReference type="ARBA" id="ARBA00022694"/>
    </source>
</evidence>
<dbReference type="EC" id="3.5.4.33" evidence="8"/>
<keyword evidence="4 8" id="KW-0479">Metal-binding</keyword>
<evidence type="ECO:0000256" key="1">
    <source>
        <dbReference type="ARBA" id="ARBA00010669"/>
    </source>
</evidence>
<dbReference type="InterPro" id="IPR028883">
    <property type="entry name" value="tRNA_aden_deaminase"/>
</dbReference>
<keyword evidence="6 8" id="KW-0862">Zinc</keyword>
<dbReference type="InterPro" id="IPR016192">
    <property type="entry name" value="APOBEC/CMP_deaminase_Zn-bd"/>
</dbReference>
<dbReference type="HAMAP" id="MF_00972">
    <property type="entry name" value="tRNA_aden_deaminase"/>
    <property type="match status" value="1"/>
</dbReference>
<evidence type="ECO:0000256" key="2">
    <source>
        <dbReference type="ARBA" id="ARBA00011738"/>
    </source>
</evidence>
<organism evidence="10">
    <name type="scientific">Chelativorans sp. (strain BNC1)</name>
    <dbReference type="NCBI Taxonomy" id="266779"/>
    <lineage>
        <taxon>Bacteria</taxon>
        <taxon>Pseudomonadati</taxon>
        <taxon>Pseudomonadota</taxon>
        <taxon>Alphaproteobacteria</taxon>
        <taxon>Hyphomicrobiales</taxon>
        <taxon>Phyllobacteriaceae</taxon>
        <taxon>Chelativorans</taxon>
    </lineage>
</organism>
<dbReference type="PANTHER" id="PTHR11079:SF202">
    <property type="entry name" value="TRNA-SPECIFIC ADENOSINE DEAMINASE"/>
    <property type="match status" value="1"/>
</dbReference>
<feature type="binding site" evidence="8">
    <location>
        <position position="107"/>
    </location>
    <ligand>
        <name>Zn(2+)</name>
        <dbReference type="ChEBI" id="CHEBI:29105"/>
        <note>catalytic</note>
    </ligand>
</feature>
<gene>
    <name evidence="8" type="primary">tadA</name>
    <name evidence="10" type="ordered locus">Meso_0427</name>
</gene>
<evidence type="ECO:0000256" key="6">
    <source>
        <dbReference type="ARBA" id="ARBA00022833"/>
    </source>
</evidence>
<feature type="binding site" evidence="8">
    <location>
        <position position="74"/>
    </location>
    <ligand>
        <name>Zn(2+)</name>
        <dbReference type="ChEBI" id="CHEBI:29105"/>
        <note>catalytic</note>
    </ligand>
</feature>
<dbReference type="SUPFAM" id="SSF53927">
    <property type="entry name" value="Cytidine deaminase-like"/>
    <property type="match status" value="1"/>
</dbReference>
<dbReference type="InterPro" id="IPR002125">
    <property type="entry name" value="CMP_dCMP_dom"/>
</dbReference>
<name>Q11L94_CHESB</name>
<dbReference type="EMBL" id="CP000390">
    <property type="protein sequence ID" value="ABG61831.1"/>
    <property type="molecule type" value="Genomic_DNA"/>
</dbReference>
<dbReference type="Gene3D" id="3.40.140.10">
    <property type="entry name" value="Cytidine Deaminase, domain 2"/>
    <property type="match status" value="1"/>
</dbReference>
<dbReference type="STRING" id="266779.Meso_0427"/>
<keyword evidence="3 8" id="KW-0819">tRNA processing</keyword>
<dbReference type="HOGENOM" id="CLU_025810_3_2_5"/>
<dbReference type="Pfam" id="PF00383">
    <property type="entry name" value="dCMP_cyt_deam_1"/>
    <property type="match status" value="1"/>
</dbReference>
<dbReference type="AlphaFoldDB" id="Q11L94"/>
<evidence type="ECO:0000256" key="8">
    <source>
        <dbReference type="HAMAP-Rule" id="MF_00972"/>
    </source>
</evidence>
<evidence type="ECO:0000256" key="7">
    <source>
        <dbReference type="ARBA" id="ARBA00048045"/>
    </source>
</evidence>
<dbReference type="PROSITE" id="PS51747">
    <property type="entry name" value="CYT_DCMP_DEAMINASES_2"/>
    <property type="match status" value="1"/>
</dbReference>
<proteinExistence type="inferred from homology"/>
<comment type="cofactor">
    <cofactor evidence="8">
        <name>Zn(2+)</name>
        <dbReference type="ChEBI" id="CHEBI:29105"/>
    </cofactor>
    <text evidence="8">Binds 1 zinc ion per subunit.</text>
</comment>
<comment type="subunit">
    <text evidence="2 8">Homodimer.</text>
</comment>
<accession>Q11L94</accession>
<dbReference type="eggNOG" id="COG0590">
    <property type="taxonomic scope" value="Bacteria"/>
</dbReference>
<dbReference type="GO" id="GO:0052717">
    <property type="term" value="F:tRNA-specific adenosine-34 deaminase activity"/>
    <property type="evidence" value="ECO:0007669"/>
    <property type="project" value="UniProtKB-UniRule"/>
</dbReference>
<feature type="domain" description="CMP/dCMP-type deaminase" evidence="9">
    <location>
        <begin position="23"/>
        <end position="132"/>
    </location>
</feature>
<feature type="active site" description="Proton donor" evidence="8">
    <location>
        <position position="76"/>
    </location>
</feature>
<dbReference type="GO" id="GO:0008270">
    <property type="term" value="F:zinc ion binding"/>
    <property type="evidence" value="ECO:0007669"/>
    <property type="project" value="UniProtKB-UniRule"/>
</dbReference>
<dbReference type="InterPro" id="IPR016193">
    <property type="entry name" value="Cytidine_deaminase-like"/>
</dbReference>
<dbReference type="KEGG" id="mes:Meso_0427"/>
<sequence length="171" mass="18382">MDRLGINSSSALRAKRLEQQRPKATASFMDAALQEARRAAARAEVPVGAVVVRDGRLLASAGNRTRELNDPTAHAEMLAIRAACEAEGAERLIGADLYVTLEPCAMCAGAISFARIRRLYFGASDPKGGGVIHGGRFFTQPTCHHAPEVYEGLGEREAATLLKNFFAGKRE</sequence>
<dbReference type="PANTHER" id="PTHR11079">
    <property type="entry name" value="CYTOSINE DEAMINASE FAMILY MEMBER"/>
    <property type="match status" value="1"/>
</dbReference>
<dbReference type="GO" id="GO:0002100">
    <property type="term" value="P:tRNA wobble adenosine to inosine editing"/>
    <property type="evidence" value="ECO:0007669"/>
    <property type="project" value="UniProtKB-UniRule"/>
</dbReference>
<comment type="similarity">
    <text evidence="1">Belongs to the cytidine and deoxycytidylate deaminase family. ADAT2 subfamily.</text>
</comment>
<comment type="function">
    <text evidence="8">Catalyzes the deamination of adenosine to inosine at the wobble position 34 of tRNA(Arg2).</text>
</comment>